<dbReference type="InterPro" id="IPR058584">
    <property type="entry name" value="IMB1_TNPO1-like_TPR"/>
</dbReference>
<dbReference type="GO" id="GO:0006606">
    <property type="term" value="P:protein import into nucleus"/>
    <property type="evidence" value="ECO:0007669"/>
    <property type="project" value="InterPro"/>
</dbReference>
<dbReference type="GO" id="GO:0005737">
    <property type="term" value="C:cytoplasm"/>
    <property type="evidence" value="ECO:0007669"/>
    <property type="project" value="UniProtKB-SubCell"/>
</dbReference>
<dbReference type="InterPro" id="IPR001494">
    <property type="entry name" value="Importin-beta_N"/>
</dbReference>
<accession>A0A0F7SUH8</accession>
<dbReference type="InterPro" id="IPR057672">
    <property type="entry name" value="TPR_IPO4/5"/>
</dbReference>
<evidence type="ECO:0000256" key="6">
    <source>
        <dbReference type="ARBA" id="ARBA00022927"/>
    </source>
</evidence>
<evidence type="ECO:0000256" key="5">
    <source>
        <dbReference type="ARBA" id="ARBA00022737"/>
    </source>
</evidence>
<dbReference type="PROSITE" id="PS50166">
    <property type="entry name" value="IMPORTIN_B_NT"/>
    <property type="match status" value="1"/>
</dbReference>
<evidence type="ECO:0000256" key="1">
    <source>
        <dbReference type="ARBA" id="ARBA00004123"/>
    </source>
</evidence>
<dbReference type="SUPFAM" id="SSF48371">
    <property type="entry name" value="ARM repeat"/>
    <property type="match status" value="2"/>
</dbReference>
<evidence type="ECO:0000256" key="7">
    <source>
        <dbReference type="ARBA" id="ARBA00023242"/>
    </source>
</evidence>
<dbReference type="GO" id="GO:0031267">
    <property type="term" value="F:small GTPase binding"/>
    <property type="evidence" value="ECO:0007669"/>
    <property type="project" value="InterPro"/>
</dbReference>
<feature type="domain" description="Importin N-terminal" evidence="8">
    <location>
        <begin position="26"/>
        <end position="97"/>
    </location>
</feature>
<comment type="subcellular location">
    <subcellularLocation>
        <location evidence="2">Cytoplasm</location>
    </subcellularLocation>
    <subcellularLocation>
        <location evidence="1">Nucleus</location>
    </subcellularLocation>
</comment>
<dbReference type="Pfam" id="PF25780">
    <property type="entry name" value="TPR_IPO5"/>
    <property type="match status" value="1"/>
</dbReference>
<evidence type="ECO:0000259" key="8">
    <source>
        <dbReference type="PROSITE" id="PS50166"/>
    </source>
</evidence>
<evidence type="ECO:0000256" key="2">
    <source>
        <dbReference type="ARBA" id="ARBA00004496"/>
    </source>
</evidence>
<dbReference type="InterPro" id="IPR011989">
    <property type="entry name" value="ARM-like"/>
</dbReference>
<evidence type="ECO:0000256" key="3">
    <source>
        <dbReference type="ARBA" id="ARBA00022448"/>
    </source>
</evidence>
<name>A0A0F7SUH8_PHARH</name>
<evidence type="ECO:0000313" key="9">
    <source>
        <dbReference type="EMBL" id="CED84245.1"/>
    </source>
</evidence>
<dbReference type="Pfam" id="PF03810">
    <property type="entry name" value="IBN_N"/>
    <property type="match status" value="1"/>
</dbReference>
<organism evidence="9">
    <name type="scientific">Phaffia rhodozyma</name>
    <name type="common">Yeast</name>
    <name type="synonym">Xanthophyllomyces dendrorhous</name>
    <dbReference type="NCBI Taxonomy" id="264483"/>
    <lineage>
        <taxon>Eukaryota</taxon>
        <taxon>Fungi</taxon>
        <taxon>Dikarya</taxon>
        <taxon>Basidiomycota</taxon>
        <taxon>Agaricomycotina</taxon>
        <taxon>Tremellomycetes</taxon>
        <taxon>Cystofilobasidiales</taxon>
        <taxon>Mrakiaceae</taxon>
        <taxon>Phaffia</taxon>
    </lineage>
</organism>
<reference evidence="9" key="1">
    <citation type="submission" date="2014-08" db="EMBL/GenBank/DDBJ databases">
        <authorList>
            <person name="Sharma Rahul"/>
            <person name="Thines Marco"/>
        </authorList>
    </citation>
    <scope>NUCLEOTIDE SEQUENCE</scope>
</reference>
<dbReference type="InterPro" id="IPR040122">
    <property type="entry name" value="Importin_beta"/>
</dbReference>
<dbReference type="SMART" id="SM00913">
    <property type="entry name" value="IBN_N"/>
    <property type="match status" value="1"/>
</dbReference>
<dbReference type="EMBL" id="LN483157">
    <property type="protein sequence ID" value="CED84245.1"/>
    <property type="molecule type" value="Genomic_DNA"/>
</dbReference>
<evidence type="ECO:0000256" key="4">
    <source>
        <dbReference type="ARBA" id="ARBA00022490"/>
    </source>
</evidence>
<dbReference type="AlphaFoldDB" id="A0A0F7SUH8"/>
<dbReference type="Pfam" id="PF13513">
    <property type="entry name" value="HEAT_EZ"/>
    <property type="match status" value="1"/>
</dbReference>
<dbReference type="Pfam" id="PF25574">
    <property type="entry name" value="TPR_IMB1"/>
    <property type="match status" value="1"/>
</dbReference>
<keyword evidence="3" id="KW-0813">Transport</keyword>
<dbReference type="Gene3D" id="1.25.10.10">
    <property type="entry name" value="Leucine-rich Repeat Variant"/>
    <property type="match status" value="1"/>
</dbReference>
<keyword evidence="7" id="KW-0539">Nucleus</keyword>
<proteinExistence type="predicted"/>
<protein>
    <submittedName>
        <fullName evidence="9">Karyopherin (Importin) beta 3</fullName>
    </submittedName>
</protein>
<keyword evidence="6" id="KW-0653">Protein transport</keyword>
<sequence length="1095" mass="120425">MTSFVQNLHALLEQTSAPDTNVIQQATQTLNTQFYKSAECIPALYEIMATSPMSNIRQLAAVELRKRVVAKDGKMWKEVPQNIRTQIKHNSLETVVKEETTLVRHSASRVISAIASYELELSPPQWPELLPFLYQLSAAPLAGHREIGLYMLYALLDTVADCLQNELTTMFAIFRTSLGDAESEEVRITTLKALGKVAEYIDTEDKADIAAFQSMIPAMVNVLHQAMESGNEDACRTGFDVFETLLILETPLISKNVPDLVNFFLTGGQTQSYDDDIRVLALNALLWTIKYKSKKVQQANLGDDILARLLPIGREDESEDADEDSPSRLAFRTLDVLSQTLPPTQIFPSLSRHIQTDMASADPSARKAALMALGVTVEGCSEFIRPHVAQLWPIIEAGLADQDPKVKKAACIALGCLCEWLPEECALKHEAIVPILFNHISDPATQKSACAALDSYLEILGDDISNYLPLLMERLIVLLENAPLPVRTTVTGAIGSAAHASKSGFIPYFEATITRMQPFLTLKNDGEETDLRGIATDTLGTIAEAVGKDVFRPYFQPCIKLAFEGLILDNPRLRECSFIFFATMAKVFEEEFVPYLPNVLESLLSSCDQSETDEYLNETGNISDNVAAAIEAFTSDGGHSKGTIDDEDDSEFLDIEDDADELEKLFGGVNSGIAIEKEVAADAIGDVFAATGQAFLPYVERSVTVLVKLLDHYYEGIRKSALSSLFKFINTFYDLSEPAPWTPGLNVTVPLHSNVKQLVDVVLPAIFNMWDAEDDKTVVIMCANELSEAMNKCGPALVEGHVEKIALYASEILQEKSLCQQDPDEDEEDAIEGESSEYESALISNASDIVGALASVLGADFAQPFGQFLPLIKKFYNAKRSSSDRSMAVGSLGEIITGLKGSVTPYVPALFELIYQGLSDVEAEVRSNAAFAAGILVENMDAQLQFDDAVRLLTVLRPLFAQAEGESSAHGQGRDNAAGAVARIICKDMHVVPLDQVLPIMFEALPLKNDFIENRIVFQCIFQLFQVSSSDPKVLPILMSHIDRLLHVFVYVLSSEHESEITTETREQLIALVRHLTTVEGLDGKIRSSQLAQYL</sequence>
<keyword evidence="4" id="KW-0963">Cytoplasm</keyword>
<keyword evidence="5" id="KW-0677">Repeat</keyword>
<dbReference type="InterPro" id="IPR016024">
    <property type="entry name" value="ARM-type_fold"/>
</dbReference>
<dbReference type="PANTHER" id="PTHR10527">
    <property type="entry name" value="IMPORTIN BETA"/>
    <property type="match status" value="1"/>
</dbReference>